<organism evidence="1 2">
    <name type="scientific">Scomber scombrus</name>
    <name type="common">Atlantic mackerel</name>
    <name type="synonym">Scomber vernalis</name>
    <dbReference type="NCBI Taxonomy" id="13677"/>
    <lineage>
        <taxon>Eukaryota</taxon>
        <taxon>Metazoa</taxon>
        <taxon>Chordata</taxon>
        <taxon>Craniata</taxon>
        <taxon>Vertebrata</taxon>
        <taxon>Euteleostomi</taxon>
        <taxon>Actinopterygii</taxon>
        <taxon>Neopterygii</taxon>
        <taxon>Teleostei</taxon>
        <taxon>Neoteleostei</taxon>
        <taxon>Acanthomorphata</taxon>
        <taxon>Pelagiaria</taxon>
        <taxon>Scombriformes</taxon>
        <taxon>Scombridae</taxon>
        <taxon>Scomber</taxon>
    </lineage>
</organism>
<evidence type="ECO:0000313" key="2">
    <source>
        <dbReference type="Proteomes" id="UP001314229"/>
    </source>
</evidence>
<comment type="caution">
    <text evidence="1">The sequence shown here is derived from an EMBL/GenBank/DDBJ whole genome shotgun (WGS) entry which is preliminary data.</text>
</comment>
<dbReference type="EMBL" id="CAWUFR010000327">
    <property type="protein sequence ID" value="CAK6975966.1"/>
    <property type="molecule type" value="Genomic_DNA"/>
</dbReference>
<dbReference type="Proteomes" id="UP001314229">
    <property type="component" value="Unassembled WGS sequence"/>
</dbReference>
<accession>A0AAV1PVL3</accession>
<reference evidence="1 2" key="1">
    <citation type="submission" date="2024-01" db="EMBL/GenBank/DDBJ databases">
        <authorList>
            <person name="Alioto T."/>
            <person name="Alioto T."/>
            <person name="Gomez Garrido J."/>
        </authorList>
    </citation>
    <scope>NUCLEOTIDE SEQUENCE [LARGE SCALE GENOMIC DNA]</scope>
</reference>
<protein>
    <submittedName>
        <fullName evidence="1">Uncharacterized protein</fullName>
    </submittedName>
</protein>
<name>A0AAV1PVL3_SCOSC</name>
<sequence>MKVKKRDDATLSNLSAQLDYSGFQYADMVIEALSHQGGGGGNPSSPTPGICP</sequence>
<gene>
    <name evidence="1" type="ORF">FSCOSCO3_A008936</name>
</gene>
<keyword evidence="2" id="KW-1185">Reference proteome</keyword>
<evidence type="ECO:0000313" key="1">
    <source>
        <dbReference type="EMBL" id="CAK6975966.1"/>
    </source>
</evidence>
<dbReference type="AlphaFoldDB" id="A0AAV1PVL3"/>
<proteinExistence type="predicted"/>